<dbReference type="Proteomes" id="UP000517916">
    <property type="component" value="Unassembled WGS sequence"/>
</dbReference>
<proteinExistence type="predicted"/>
<dbReference type="Gene3D" id="1.10.10.10">
    <property type="entry name" value="Winged helix-like DNA-binding domain superfamily/Winged helix DNA-binding domain"/>
    <property type="match status" value="1"/>
</dbReference>
<dbReference type="SMART" id="SM00421">
    <property type="entry name" value="HTH_LUXR"/>
    <property type="match status" value="1"/>
</dbReference>
<dbReference type="InterPro" id="IPR016032">
    <property type="entry name" value="Sig_transdc_resp-reg_C-effctor"/>
</dbReference>
<dbReference type="PANTHER" id="PTHR34293:SF1">
    <property type="entry name" value="HTH-TYPE TRANSCRIPTIONAL REGULATOR TRMBL2"/>
    <property type="match status" value="1"/>
</dbReference>
<gene>
    <name evidence="2" type="ORF">BC739_005356</name>
</gene>
<dbReference type="EMBL" id="JACJID010000004">
    <property type="protein sequence ID" value="MBA8928139.1"/>
    <property type="molecule type" value="Genomic_DNA"/>
</dbReference>
<dbReference type="InterPro" id="IPR000792">
    <property type="entry name" value="Tscrpt_reg_LuxR_C"/>
</dbReference>
<dbReference type="GO" id="GO:0003677">
    <property type="term" value="F:DNA binding"/>
    <property type="evidence" value="ECO:0007669"/>
    <property type="project" value="UniProtKB-KW"/>
</dbReference>
<dbReference type="InterPro" id="IPR051797">
    <property type="entry name" value="TrmB-like"/>
</dbReference>
<name>A0ABR6BML2_9PSEU</name>
<evidence type="ECO:0000259" key="1">
    <source>
        <dbReference type="SMART" id="SM00421"/>
    </source>
</evidence>
<evidence type="ECO:0000313" key="2">
    <source>
        <dbReference type="EMBL" id="MBA8928139.1"/>
    </source>
</evidence>
<evidence type="ECO:0000313" key="3">
    <source>
        <dbReference type="Proteomes" id="UP000517916"/>
    </source>
</evidence>
<protein>
    <submittedName>
        <fullName evidence="2">DNA-binding CsgD family transcriptional regulator</fullName>
    </submittedName>
</protein>
<organism evidence="2 3">
    <name type="scientific">Kutzneria viridogrisea</name>
    <dbReference type="NCBI Taxonomy" id="47990"/>
    <lineage>
        <taxon>Bacteria</taxon>
        <taxon>Bacillati</taxon>
        <taxon>Actinomycetota</taxon>
        <taxon>Actinomycetes</taxon>
        <taxon>Pseudonocardiales</taxon>
        <taxon>Pseudonocardiaceae</taxon>
        <taxon>Kutzneria</taxon>
    </lineage>
</organism>
<keyword evidence="3" id="KW-1185">Reference proteome</keyword>
<sequence>MVALEPLPLQLHSLGLGEFAAEVYAHLLHSGARTPEALAAELDRPVDGVRGAVLDLAELGMATLPAPEQAVSPLDPASALALLARRREAEFAVAAHSAIARYETYRRGTGVVAGPEVVEVLTDDTVQRAVIELQQSAVHQVRALDTAPYGAPSYDNPAEIANLARGVVHRVVYAQASVEDAQRYRQNIQPCIAAGEQARVVASVPVKLMIVDDRVALVSFSSADSDYNRTALLVRRCSLLPALAALFEACWRVATPLTGTGGSTHGIHSGERQLLRLLAAGATDEIAARNLGISRRTVTRRIERLMAVTGATSRFQLALKAVEERWI</sequence>
<keyword evidence="2" id="KW-0238">DNA-binding</keyword>
<accession>A0ABR6BML2</accession>
<dbReference type="InterPro" id="IPR036388">
    <property type="entry name" value="WH-like_DNA-bd_sf"/>
</dbReference>
<dbReference type="PANTHER" id="PTHR34293">
    <property type="entry name" value="HTH-TYPE TRANSCRIPTIONAL REGULATOR TRMBL2"/>
    <property type="match status" value="1"/>
</dbReference>
<dbReference type="RefSeq" id="WP_318296606.1">
    <property type="nucleotide sequence ID" value="NZ_BAAABQ010000030.1"/>
</dbReference>
<dbReference type="CDD" id="cd06170">
    <property type="entry name" value="LuxR_C_like"/>
    <property type="match status" value="1"/>
</dbReference>
<reference evidence="2 3" key="1">
    <citation type="submission" date="2020-08" db="EMBL/GenBank/DDBJ databases">
        <title>Genomic Encyclopedia of Archaeal and Bacterial Type Strains, Phase II (KMG-II): from individual species to whole genera.</title>
        <authorList>
            <person name="Goeker M."/>
        </authorList>
    </citation>
    <scope>NUCLEOTIDE SEQUENCE [LARGE SCALE GENOMIC DNA]</scope>
    <source>
        <strain evidence="2 3">DSM 43850</strain>
    </source>
</reference>
<feature type="domain" description="HTH luxR-type" evidence="1">
    <location>
        <begin position="254"/>
        <end position="321"/>
    </location>
</feature>
<dbReference type="SUPFAM" id="SSF46894">
    <property type="entry name" value="C-terminal effector domain of the bipartite response regulators"/>
    <property type="match status" value="1"/>
</dbReference>
<comment type="caution">
    <text evidence="2">The sequence shown here is derived from an EMBL/GenBank/DDBJ whole genome shotgun (WGS) entry which is preliminary data.</text>
</comment>
<dbReference type="Pfam" id="PF13384">
    <property type="entry name" value="HTH_23"/>
    <property type="match status" value="1"/>
</dbReference>